<dbReference type="PANTHER" id="PTHR46558">
    <property type="entry name" value="TRACRIPTIONAL REGULATORY PROTEIN-RELATED-RELATED"/>
    <property type="match status" value="1"/>
</dbReference>
<proteinExistence type="predicted"/>
<sequence length="129" mass="14959">MTMGEYIKQLRTEREWSQDELGKKVGVNRAAVQKWEKGSVENIKRTTIKKLSDVFGVSPCDLMKWDEEPEQTDPINLIKEKYGSDTYELIALFSKLNEKGKSKILEELSDMVQLQKYTEPVKRDAQKMA</sequence>
<dbReference type="PANTHER" id="PTHR46558:SF4">
    <property type="entry name" value="DNA-BIDING PHAGE PROTEIN"/>
    <property type="match status" value="1"/>
</dbReference>
<dbReference type="Pfam" id="PF01381">
    <property type="entry name" value="HTH_3"/>
    <property type="match status" value="1"/>
</dbReference>
<organism evidence="3">
    <name type="scientific">Siphoviridae sp. ctsoB6</name>
    <dbReference type="NCBI Taxonomy" id="2826487"/>
    <lineage>
        <taxon>Viruses</taxon>
        <taxon>Duplodnaviria</taxon>
        <taxon>Heunggongvirae</taxon>
        <taxon>Uroviricota</taxon>
        <taxon>Caudoviricetes</taxon>
    </lineage>
</organism>
<dbReference type="InterPro" id="IPR001387">
    <property type="entry name" value="Cro/C1-type_HTH"/>
</dbReference>
<dbReference type="GO" id="GO:0003677">
    <property type="term" value="F:DNA binding"/>
    <property type="evidence" value="ECO:0007669"/>
    <property type="project" value="UniProtKB-KW"/>
</dbReference>
<keyword evidence="1" id="KW-0238">DNA-binding</keyword>
<evidence type="ECO:0000313" key="3">
    <source>
        <dbReference type="EMBL" id="DAE20716.1"/>
    </source>
</evidence>
<name>A0A8S5QQ23_9CAUD</name>
<dbReference type="Gene3D" id="1.10.260.40">
    <property type="entry name" value="lambda repressor-like DNA-binding domains"/>
    <property type="match status" value="1"/>
</dbReference>
<evidence type="ECO:0000259" key="2">
    <source>
        <dbReference type="PROSITE" id="PS50943"/>
    </source>
</evidence>
<dbReference type="EMBL" id="BK015700">
    <property type="protein sequence ID" value="DAE20716.1"/>
    <property type="molecule type" value="Genomic_DNA"/>
</dbReference>
<dbReference type="PROSITE" id="PS50943">
    <property type="entry name" value="HTH_CROC1"/>
    <property type="match status" value="1"/>
</dbReference>
<accession>A0A8S5QQ23</accession>
<protein>
    <submittedName>
        <fullName evidence="3">Repressor protein CI</fullName>
    </submittedName>
</protein>
<dbReference type="InterPro" id="IPR010982">
    <property type="entry name" value="Lambda_DNA-bd_dom_sf"/>
</dbReference>
<dbReference type="SMART" id="SM00530">
    <property type="entry name" value="HTH_XRE"/>
    <property type="match status" value="1"/>
</dbReference>
<evidence type="ECO:0000256" key="1">
    <source>
        <dbReference type="ARBA" id="ARBA00023125"/>
    </source>
</evidence>
<feature type="domain" description="HTH cro/C1-type" evidence="2">
    <location>
        <begin position="7"/>
        <end position="62"/>
    </location>
</feature>
<dbReference type="CDD" id="cd00093">
    <property type="entry name" value="HTH_XRE"/>
    <property type="match status" value="1"/>
</dbReference>
<dbReference type="SUPFAM" id="SSF47413">
    <property type="entry name" value="lambda repressor-like DNA-binding domains"/>
    <property type="match status" value="1"/>
</dbReference>
<reference evidence="3" key="1">
    <citation type="journal article" date="2021" name="Proc. Natl. Acad. Sci. U.S.A.">
        <title>A Catalog of Tens of Thousands of Viruses from Human Metagenomes Reveals Hidden Associations with Chronic Diseases.</title>
        <authorList>
            <person name="Tisza M.J."/>
            <person name="Buck C.B."/>
        </authorList>
    </citation>
    <scope>NUCLEOTIDE SEQUENCE</scope>
    <source>
        <strain evidence="3">CtsoB6</strain>
    </source>
</reference>